<dbReference type="InterPro" id="IPR012337">
    <property type="entry name" value="RNaseH-like_sf"/>
</dbReference>
<dbReference type="SUPFAM" id="SSF53098">
    <property type="entry name" value="Ribonuclease H-like"/>
    <property type="match status" value="1"/>
</dbReference>
<organism evidence="4 5">
    <name type="scientific">Limimaricola soesokkakensis</name>
    <dbReference type="NCBI Taxonomy" id="1343159"/>
    <lineage>
        <taxon>Bacteria</taxon>
        <taxon>Pseudomonadati</taxon>
        <taxon>Pseudomonadota</taxon>
        <taxon>Alphaproteobacteria</taxon>
        <taxon>Rhodobacterales</taxon>
        <taxon>Paracoccaceae</taxon>
        <taxon>Limimaricola</taxon>
    </lineage>
</organism>
<dbReference type="EMBL" id="FWFY01000005">
    <property type="protein sequence ID" value="SLN48325.1"/>
    <property type="molecule type" value="Genomic_DNA"/>
</dbReference>
<name>A0A1X6ZDT0_9RHOB</name>
<accession>A0A1X6ZDT0</accession>
<reference evidence="4 5" key="1">
    <citation type="submission" date="2017-03" db="EMBL/GenBank/DDBJ databases">
        <authorList>
            <person name="Afonso C.L."/>
            <person name="Miller P.J."/>
            <person name="Scott M.A."/>
            <person name="Spackman E."/>
            <person name="Goraichik I."/>
            <person name="Dimitrov K.M."/>
            <person name="Suarez D.L."/>
            <person name="Swayne D.E."/>
        </authorList>
    </citation>
    <scope>NUCLEOTIDE SEQUENCE [LARGE SCALE GENOMIC DNA]</scope>
    <source>
        <strain evidence="4 5">CECT 8367</strain>
    </source>
</reference>
<dbReference type="InterPro" id="IPR047797">
    <property type="entry name" value="ISNCY_transpos"/>
</dbReference>
<keyword evidence="6" id="KW-1185">Reference proteome</keyword>
<evidence type="ECO:0000313" key="5">
    <source>
        <dbReference type="Proteomes" id="UP000193495"/>
    </source>
</evidence>
<evidence type="ECO:0000256" key="1">
    <source>
        <dbReference type="SAM" id="MobiDB-lite"/>
    </source>
</evidence>
<dbReference type="PANTHER" id="PTHR35004:SF7">
    <property type="entry name" value="INTEGRASE PROTEIN"/>
    <property type="match status" value="1"/>
</dbReference>
<dbReference type="NCBIfam" id="NF033594">
    <property type="entry name" value="transpos_ISNCY_2"/>
    <property type="match status" value="1"/>
</dbReference>
<dbReference type="Proteomes" id="UP000193495">
    <property type="component" value="Unassembled WGS sequence"/>
</dbReference>
<dbReference type="Proteomes" id="UP000240624">
    <property type="component" value="Unassembled WGS sequence"/>
</dbReference>
<feature type="region of interest" description="Disordered" evidence="1">
    <location>
        <begin position="327"/>
        <end position="374"/>
    </location>
</feature>
<dbReference type="InterPro" id="IPR036397">
    <property type="entry name" value="RNaseH_sf"/>
</dbReference>
<dbReference type="AlphaFoldDB" id="A0A1X6ZDT0"/>
<dbReference type="GO" id="GO:0015074">
    <property type="term" value="P:DNA integration"/>
    <property type="evidence" value="ECO:0007669"/>
    <property type="project" value="InterPro"/>
</dbReference>
<dbReference type="PROSITE" id="PS50994">
    <property type="entry name" value="INTEGRASE"/>
    <property type="match status" value="1"/>
</dbReference>
<proteinExistence type="predicted"/>
<dbReference type="PANTHER" id="PTHR35004">
    <property type="entry name" value="TRANSPOSASE RV3428C-RELATED"/>
    <property type="match status" value="1"/>
</dbReference>
<evidence type="ECO:0000313" key="3">
    <source>
        <dbReference type="EMBL" id="PSK86304.1"/>
    </source>
</evidence>
<evidence type="ECO:0000313" key="4">
    <source>
        <dbReference type="EMBL" id="SLN48325.1"/>
    </source>
</evidence>
<protein>
    <submittedName>
        <fullName evidence="4">Integrase core domain protein</fullName>
    </submittedName>
    <submittedName>
        <fullName evidence="3">Integrase-like protein</fullName>
    </submittedName>
</protein>
<feature type="domain" description="Integrase catalytic" evidence="2">
    <location>
        <begin position="49"/>
        <end position="233"/>
    </location>
</feature>
<dbReference type="Gene3D" id="3.30.420.10">
    <property type="entry name" value="Ribonuclease H-like superfamily/Ribonuclease H"/>
    <property type="match status" value="1"/>
</dbReference>
<gene>
    <name evidence="3" type="ORF">CLV79_10511</name>
    <name evidence="4" type="ORF">LOS8367_02161</name>
</gene>
<dbReference type="EMBL" id="PYGB01000005">
    <property type="protein sequence ID" value="PSK86304.1"/>
    <property type="molecule type" value="Genomic_DNA"/>
</dbReference>
<dbReference type="GO" id="GO:0003676">
    <property type="term" value="F:nucleic acid binding"/>
    <property type="evidence" value="ECO:0007669"/>
    <property type="project" value="InterPro"/>
</dbReference>
<dbReference type="InterPro" id="IPR001584">
    <property type="entry name" value="Integrase_cat-core"/>
</dbReference>
<evidence type="ECO:0000259" key="2">
    <source>
        <dbReference type="PROSITE" id="PS50994"/>
    </source>
</evidence>
<reference evidence="3 6" key="2">
    <citation type="submission" date="2018-03" db="EMBL/GenBank/DDBJ databases">
        <title>Genomic Encyclopedia of Archaeal and Bacterial Type Strains, Phase II (KMG-II): from individual species to whole genera.</title>
        <authorList>
            <person name="Goeker M."/>
        </authorList>
    </citation>
    <scope>NUCLEOTIDE SEQUENCE [LARGE SCALE GENOMIC DNA]</scope>
    <source>
        <strain evidence="3 6">DSM 29956</strain>
    </source>
</reference>
<evidence type="ECO:0000313" key="6">
    <source>
        <dbReference type="Proteomes" id="UP000240624"/>
    </source>
</evidence>
<sequence>MIRESYADFGPTLAAERLRDDHGLTVSRETLRKWMVADGLWLSRKQRRAFHQPRLRRECFGELIQIDGSEHRWFEDRGDPCTLLVFIDDATSTLMELRFVTSESTFSYFEALERYLVQHGRPVAFYSDKHSVFRVPKPSDHITGMTQFGRALAELQIEILCAHSSQAKGRVERANRTLQDRLVKELRLAGISDIAAANAFLPDFVARYNAKFAKPAARPDNLHRPLNVAPDRLVEIFCQRDKRYVSKDLTLKYDHKRIRLEVNELTRELVGKYADTYEFPDGCIQVRHKGIVLPCTIFDPHQQRVTHAAITENKHLGAVLAHIKRQQDQAATAPEVRPESARTGYRKTGRRNDGWNSKLARRAQARAAGQVSEN</sequence>